<accession>A0A8R1UJ68</accession>
<protein>
    <submittedName>
        <fullName evidence="1">DSL domain-containing protein</fullName>
    </submittedName>
</protein>
<sequence length="258" mass="28235">MSSTGKATVVASPLLLLLIFSSQTYAYMDVTFDVKPISLPINWESKGNIVLCLTENSSKCLTYAMVMFAPSSLTENGKRITKRVIEPWIGTTMEVKAKEMSSNETDLFDVSHLAPRGATNASFDVFDVVRLAVSVKCSEYFHGAMCDFGCKPLERVFECDEEGGTVCINGKIGNLCNQTISRFNRKLPNAAALVDEKTNKKVMFDDGVIEDKERKMTVAVGTVAILAFGGVLVALTVARNRRRSSGHIRGQLDTLVEA</sequence>
<keyword evidence="2" id="KW-1185">Reference proteome</keyword>
<proteinExistence type="predicted"/>
<reference evidence="1" key="2">
    <citation type="submission" date="2022-06" db="UniProtKB">
        <authorList>
            <consortium name="EnsemblMetazoa"/>
        </authorList>
    </citation>
    <scope>IDENTIFICATION</scope>
    <source>
        <strain evidence="1">PS312</strain>
    </source>
</reference>
<accession>A0A2A6CGR7</accession>
<gene>
    <name evidence="1" type="primary">WBGene00117533</name>
</gene>
<reference evidence="2" key="1">
    <citation type="journal article" date="2008" name="Nat. Genet.">
        <title>The Pristionchus pacificus genome provides a unique perspective on nematode lifestyle and parasitism.</title>
        <authorList>
            <person name="Dieterich C."/>
            <person name="Clifton S.W."/>
            <person name="Schuster L.N."/>
            <person name="Chinwalla A."/>
            <person name="Delehaunty K."/>
            <person name="Dinkelacker I."/>
            <person name="Fulton L."/>
            <person name="Fulton R."/>
            <person name="Godfrey J."/>
            <person name="Minx P."/>
            <person name="Mitreva M."/>
            <person name="Roeseler W."/>
            <person name="Tian H."/>
            <person name="Witte H."/>
            <person name="Yang S.P."/>
            <person name="Wilson R.K."/>
            <person name="Sommer R.J."/>
        </authorList>
    </citation>
    <scope>NUCLEOTIDE SEQUENCE [LARGE SCALE GENOMIC DNA]</scope>
    <source>
        <strain evidence="2">PS312</strain>
    </source>
</reference>
<dbReference type="Proteomes" id="UP000005239">
    <property type="component" value="Unassembled WGS sequence"/>
</dbReference>
<name>A0A2A6CGR7_PRIPA</name>
<dbReference type="EnsemblMetazoa" id="PPA27979.1">
    <property type="protein sequence ID" value="PPA27979.1"/>
    <property type="gene ID" value="WBGene00117533"/>
</dbReference>
<dbReference type="AlphaFoldDB" id="A0A2A6CGR7"/>
<evidence type="ECO:0000313" key="2">
    <source>
        <dbReference type="Proteomes" id="UP000005239"/>
    </source>
</evidence>
<evidence type="ECO:0000313" key="1">
    <source>
        <dbReference type="EnsemblMetazoa" id="PPA27979.1"/>
    </source>
</evidence>
<organism evidence="1 2">
    <name type="scientific">Pristionchus pacificus</name>
    <name type="common">Parasitic nematode worm</name>
    <dbReference type="NCBI Taxonomy" id="54126"/>
    <lineage>
        <taxon>Eukaryota</taxon>
        <taxon>Metazoa</taxon>
        <taxon>Ecdysozoa</taxon>
        <taxon>Nematoda</taxon>
        <taxon>Chromadorea</taxon>
        <taxon>Rhabditida</taxon>
        <taxon>Rhabditina</taxon>
        <taxon>Diplogasteromorpha</taxon>
        <taxon>Diplogasteroidea</taxon>
        <taxon>Neodiplogasteridae</taxon>
        <taxon>Pristionchus</taxon>
    </lineage>
</organism>